<accession>A0A835QAS1</accession>
<dbReference type="GO" id="GO:0001709">
    <property type="term" value="P:cell fate determination"/>
    <property type="evidence" value="ECO:0007669"/>
    <property type="project" value="TreeGrafter"/>
</dbReference>
<feature type="signal peptide" evidence="2">
    <location>
        <begin position="1"/>
        <end position="22"/>
    </location>
</feature>
<sequence length="141" mass="15400">MTVVKALFAGLLIISIVSQANGAACNLSSIVVSQERTGEVVEGQAEYEVTVSNECRCAQSQVLVRCFGLSSVELVDPNAIRPIDDENCLLKNGGSLVQRSPLHFRYAWKTPQSFPLVSSKIECSRRRAVRNHVSIYITDGS</sequence>
<dbReference type="InterPro" id="IPR040361">
    <property type="entry name" value="TPD1"/>
</dbReference>
<dbReference type="Proteomes" id="UP000639772">
    <property type="component" value="Chromosome 10"/>
</dbReference>
<name>A0A835QAS1_VANPL</name>
<dbReference type="PANTHER" id="PTHR33184">
    <property type="entry name" value="PROTEIN TAPETUM DETERMINANT 1-LIKE-RELATED"/>
    <property type="match status" value="1"/>
</dbReference>
<dbReference type="AlphaFoldDB" id="A0A835QAS1"/>
<proteinExistence type="predicted"/>
<evidence type="ECO:0000256" key="1">
    <source>
        <dbReference type="ARBA" id="ARBA00022729"/>
    </source>
</evidence>
<dbReference type="PANTHER" id="PTHR33184:SF72">
    <property type="entry name" value="BETA-1,3-N-ACETYLGLUCOSAMINYLTRANSFERASE FAMILY PROTEIN"/>
    <property type="match status" value="1"/>
</dbReference>
<gene>
    <name evidence="3" type="ORF">HPP92_019677</name>
</gene>
<feature type="chain" id="PRO_5032829369" evidence="2">
    <location>
        <begin position="23"/>
        <end position="141"/>
    </location>
</feature>
<reference evidence="3 4" key="1">
    <citation type="journal article" date="2020" name="Nat. Food">
        <title>A phased Vanilla planifolia genome enables genetic improvement of flavour and production.</title>
        <authorList>
            <person name="Hasing T."/>
            <person name="Tang H."/>
            <person name="Brym M."/>
            <person name="Khazi F."/>
            <person name="Huang T."/>
            <person name="Chambers A.H."/>
        </authorList>
    </citation>
    <scope>NUCLEOTIDE SEQUENCE [LARGE SCALE GENOMIC DNA]</scope>
    <source>
        <tissue evidence="3">Leaf</tissue>
    </source>
</reference>
<comment type="caution">
    <text evidence="3">The sequence shown here is derived from an EMBL/GenBank/DDBJ whole genome shotgun (WGS) entry which is preliminary data.</text>
</comment>
<dbReference type="EMBL" id="JADCNM010000010">
    <property type="protein sequence ID" value="KAG0465513.1"/>
    <property type="molecule type" value="Genomic_DNA"/>
</dbReference>
<dbReference type="Pfam" id="PF24068">
    <property type="entry name" value="TPD1_C"/>
    <property type="match status" value="1"/>
</dbReference>
<evidence type="ECO:0000256" key="2">
    <source>
        <dbReference type="SAM" id="SignalP"/>
    </source>
</evidence>
<evidence type="ECO:0000313" key="4">
    <source>
        <dbReference type="Proteomes" id="UP000639772"/>
    </source>
</evidence>
<protein>
    <submittedName>
        <fullName evidence="3">Uncharacterized protein</fullName>
    </submittedName>
</protein>
<evidence type="ECO:0000313" key="3">
    <source>
        <dbReference type="EMBL" id="KAG0465513.1"/>
    </source>
</evidence>
<keyword evidence="1 2" id="KW-0732">Signal</keyword>
<organism evidence="3 4">
    <name type="scientific">Vanilla planifolia</name>
    <name type="common">Vanilla</name>
    <dbReference type="NCBI Taxonomy" id="51239"/>
    <lineage>
        <taxon>Eukaryota</taxon>
        <taxon>Viridiplantae</taxon>
        <taxon>Streptophyta</taxon>
        <taxon>Embryophyta</taxon>
        <taxon>Tracheophyta</taxon>
        <taxon>Spermatophyta</taxon>
        <taxon>Magnoliopsida</taxon>
        <taxon>Liliopsida</taxon>
        <taxon>Asparagales</taxon>
        <taxon>Orchidaceae</taxon>
        <taxon>Vanilloideae</taxon>
        <taxon>Vanilleae</taxon>
        <taxon>Vanilla</taxon>
    </lineage>
</organism>
<dbReference type="OrthoDB" id="603213at2759"/>